<keyword evidence="2" id="KW-0233">DNA recombination</keyword>
<dbReference type="PANTHER" id="PTHR34605:SF3">
    <property type="entry name" value="P CELL-TYPE AGGLUTINATION PROTEIN MAP4-LIKE-RELATED"/>
    <property type="match status" value="1"/>
</dbReference>
<evidence type="ECO:0008006" key="5">
    <source>
        <dbReference type="Google" id="ProtNLM"/>
    </source>
</evidence>
<comment type="caution">
    <text evidence="3">The sequence shown here is derived from an EMBL/GenBank/DDBJ whole genome shotgun (WGS) entry which is preliminary data.</text>
</comment>
<reference evidence="3 4" key="1">
    <citation type="submission" date="2019-02" db="EMBL/GenBank/DDBJ databases">
        <title>Genome sequencing of the rare red list fungi Antrodiella citrinella (Flaviporus citrinellus).</title>
        <authorList>
            <person name="Buettner E."/>
            <person name="Kellner H."/>
        </authorList>
    </citation>
    <scope>NUCLEOTIDE SEQUENCE [LARGE SCALE GENOMIC DNA]</scope>
    <source>
        <strain evidence="3 4">DSM 108506</strain>
    </source>
</reference>
<dbReference type="GO" id="GO:0003677">
    <property type="term" value="F:DNA binding"/>
    <property type="evidence" value="ECO:0007669"/>
    <property type="project" value="UniProtKB-KW"/>
</dbReference>
<keyword evidence="4" id="KW-1185">Reference proteome</keyword>
<accession>A0A4S4LYU0</accession>
<evidence type="ECO:0000256" key="1">
    <source>
        <dbReference type="ARBA" id="ARBA00023125"/>
    </source>
</evidence>
<evidence type="ECO:0000256" key="2">
    <source>
        <dbReference type="ARBA" id="ARBA00023172"/>
    </source>
</evidence>
<gene>
    <name evidence="3" type="ORF">EUX98_g9066</name>
</gene>
<dbReference type="GO" id="GO:0015074">
    <property type="term" value="P:DNA integration"/>
    <property type="evidence" value="ECO:0007669"/>
    <property type="project" value="InterPro"/>
</dbReference>
<dbReference type="InterPro" id="IPR052925">
    <property type="entry name" value="Phage_Integrase-like_Recomb"/>
</dbReference>
<dbReference type="PANTHER" id="PTHR34605">
    <property type="entry name" value="PHAGE_INTEGRASE DOMAIN-CONTAINING PROTEIN"/>
    <property type="match status" value="1"/>
</dbReference>
<dbReference type="Gene3D" id="1.10.150.130">
    <property type="match status" value="1"/>
</dbReference>
<sequence>MPPSFFQDFLSPQNLRVSSGSGLALRQQYEPWGILETPTPPLLLNTGCGGSSNNFDPFLLLGSQQFPSAASQGPTSVTSTDPPTRVVGTTAANFQPITNQVPPIARPYRPAHAPQPSALRPHCTAAQRLLLWKPAGSIIDQVELEQRIEWVLTHAWASSTRETYGSGILAFHVFCDRYAIPETQRAPASTEIVMSFVATLAGFYAGSTIRNYYSAVRAWHILHRFPWTPDQTALDAILKGSHALAPPSSSRPPRKPVSITALLAIRESLDLSDGRDAAIWACAVCLFYGIARCGELTTPTLTSFSPQKHVRIQNVSLQTDRNGLQVTAIFIPVTKSAPTGEEIFFARQLDLSDPETALRHHFTINNPSDSEHLFAHTFKKTRRPLSKSVFLKRLQAFAHLLDPSATTFTGHSFRIGGTLEYLLRSIPFDVVKTMGRWASNAFQTYLRKHAQILAPYLQGTPAYGNFLHIAMPPVRG</sequence>
<proteinExistence type="predicted"/>
<dbReference type="GO" id="GO:0006310">
    <property type="term" value="P:DNA recombination"/>
    <property type="evidence" value="ECO:0007669"/>
    <property type="project" value="UniProtKB-KW"/>
</dbReference>
<dbReference type="Proteomes" id="UP000308730">
    <property type="component" value="Unassembled WGS sequence"/>
</dbReference>
<evidence type="ECO:0000313" key="3">
    <source>
        <dbReference type="EMBL" id="THH17762.1"/>
    </source>
</evidence>
<dbReference type="Gene3D" id="1.10.443.10">
    <property type="entry name" value="Intergrase catalytic core"/>
    <property type="match status" value="1"/>
</dbReference>
<organism evidence="3 4">
    <name type="scientific">Antrodiella citrinella</name>
    <dbReference type="NCBI Taxonomy" id="2447956"/>
    <lineage>
        <taxon>Eukaryota</taxon>
        <taxon>Fungi</taxon>
        <taxon>Dikarya</taxon>
        <taxon>Basidiomycota</taxon>
        <taxon>Agaricomycotina</taxon>
        <taxon>Agaricomycetes</taxon>
        <taxon>Polyporales</taxon>
        <taxon>Steccherinaceae</taxon>
        <taxon>Antrodiella</taxon>
    </lineage>
</organism>
<dbReference type="EMBL" id="SGPM01000630">
    <property type="protein sequence ID" value="THH17762.1"/>
    <property type="molecule type" value="Genomic_DNA"/>
</dbReference>
<dbReference type="InterPro" id="IPR010998">
    <property type="entry name" value="Integrase_recombinase_N"/>
</dbReference>
<keyword evidence="1" id="KW-0238">DNA-binding</keyword>
<name>A0A4S4LYU0_9APHY</name>
<dbReference type="OrthoDB" id="2794913at2759"/>
<evidence type="ECO:0000313" key="4">
    <source>
        <dbReference type="Proteomes" id="UP000308730"/>
    </source>
</evidence>
<dbReference type="SUPFAM" id="SSF56349">
    <property type="entry name" value="DNA breaking-rejoining enzymes"/>
    <property type="match status" value="1"/>
</dbReference>
<dbReference type="AlphaFoldDB" id="A0A4S4LYU0"/>
<dbReference type="InterPro" id="IPR013762">
    <property type="entry name" value="Integrase-like_cat_sf"/>
</dbReference>
<protein>
    <recommendedName>
        <fullName evidence="5">Tyr recombinase domain-containing protein</fullName>
    </recommendedName>
</protein>
<dbReference type="InterPro" id="IPR011010">
    <property type="entry name" value="DNA_brk_join_enz"/>
</dbReference>
<dbReference type="SUPFAM" id="SSF47823">
    <property type="entry name" value="lambda integrase-like, N-terminal domain"/>
    <property type="match status" value="1"/>
</dbReference>